<evidence type="ECO:0000313" key="2">
    <source>
        <dbReference type="EMBL" id="SUG54379.1"/>
    </source>
</evidence>
<accession>A0A379TY07</accession>
<organism evidence="2 3">
    <name type="scientific">Salmonella diarizonae</name>
    <dbReference type="NCBI Taxonomy" id="59204"/>
    <lineage>
        <taxon>Bacteria</taxon>
        <taxon>Pseudomonadati</taxon>
        <taxon>Pseudomonadota</taxon>
        <taxon>Gammaproteobacteria</taxon>
        <taxon>Enterobacterales</taxon>
        <taxon>Enterobacteriaceae</taxon>
        <taxon>Salmonella</taxon>
    </lineage>
</organism>
<dbReference type="AlphaFoldDB" id="A0A379TY07"/>
<sequence length="1221" mass="143036">MSQLLRIILIHTHLPGVVEIQLDQHTNICGTNASGKTTLQRLVPVFYGEQPNKVVPRTRKKFDEFYLPCSNSYIVYEYQRETGDNCLVVLTGKNEGGVEYRFVSAPYHPDFFLRYMEDGAKGLSYNEWSAQMRSRDDVSVSAKIGSTTEYRSIIQNDVASFRGNSTEMMRLRRLAASFSLVSGNYKLRHIEKLVSAVHAGEGKMETLKTMLAAIFADDGVTLPQTKVKSGFAREWIQKMRQSLRYDKLQQEFEFLQRLGLKLDDTEAQLAALHPLLRNDEQMQKQKRADAEQLFHQRRGELVQLEDSFNQQSRELNDRLSKTQSELKTVQAWLDHVQEENDRYERKDIRLLQTHMDELPQWREALLAQSEQYRLMQDQVGELSREFEQHKAKLKDSFYRQDRLTQQKIQGCQREKEAVRDKFDSQKEKLRQRFEERKQQQENHYGEQLEKISCDRAAVSTELKHSQLTAEEQEERQIAELRIEQAHECLLQLGDQRQNAQTKLSEARKQQDSAEKQLHDARAGLHQAEEQLLQLHRQLDPEQGTLRHFLRSRYEGWEQNLGKVLNENLLERKDLQPERRDLSESLYGLQLELSVLDMPDFAQDEASIRHSLDKTEQTRAYAEEAKKTADANFQEHHQNVKQLQSQADECERQYQRQNQEVGYARDARTRLIAEHGALEQERRQEKRARLSTLEKAHTELTQQKEHDFRALTEEYNAQMLQWSIDLQSEQQQIDEKVEELSRQINKKRADMEEQIRIFQQALDDDLAKKGIDPHEVKILRERIETLKKDIQAVEERRDELIEWQRFIKLDWEQLRPEKQKQEDELSQQKCELLQSERQLKAEYQNKKDRLNDEKKHYDTLMRQAGELVSQLKVLLERLLPLPLAEIVPAYIDSAADINERMSRTSDMLEQHASVTRTLESKLNEFKSRFNQDADPTFLELLDSEIDKLPDPSRSRQQLPILEKLLQLLKDKQQQLLEMGENIGGDLKKFFDVFSDINRRISHQSRRLSDAVTDDLQLEGINKSEVRILSTIDQLRFWKPLKRFAKNYSDWRSSGQQLPPESYLNALMDVVELLHADERFTMESLLNLELHLNEGGEDIVIKNDRQLLEASSHGMAYLILCKYLLAFTRLLRGKSDAVIHWPIDEIGTLAYHNVEKLFIACSHNNIVIVGAFPNAESDVLMLFKHRYLLDADQLEPTQRRLKRIQPKVSRLAARLAQMEQGAV</sequence>
<feature type="coiled-coil region" evidence="1">
    <location>
        <begin position="372"/>
        <end position="450"/>
    </location>
</feature>
<dbReference type="Pfam" id="PF12128">
    <property type="entry name" value="DUF3584"/>
    <property type="match status" value="1"/>
</dbReference>
<evidence type="ECO:0000313" key="3">
    <source>
        <dbReference type="Proteomes" id="UP000254633"/>
    </source>
</evidence>
<feature type="coiled-coil region" evidence="1">
    <location>
        <begin position="489"/>
        <end position="537"/>
    </location>
</feature>
<dbReference type="EMBL" id="UGXH01000003">
    <property type="protein sequence ID" value="SUG54379.1"/>
    <property type="molecule type" value="Genomic_DNA"/>
</dbReference>
<evidence type="ECO:0000256" key="1">
    <source>
        <dbReference type="SAM" id="Coils"/>
    </source>
</evidence>
<dbReference type="RefSeq" id="WP_136058111.1">
    <property type="nucleotide sequence ID" value="NZ_DACWWF010000001.1"/>
</dbReference>
<gene>
    <name evidence="2" type="ORF">NCTC10060_01468</name>
</gene>
<feature type="coiled-coil region" evidence="1">
    <location>
        <begin position="625"/>
        <end position="862"/>
    </location>
</feature>
<reference evidence="2 3" key="1">
    <citation type="submission" date="2018-06" db="EMBL/GenBank/DDBJ databases">
        <authorList>
            <consortium name="Pathogen Informatics"/>
            <person name="Doyle S."/>
        </authorList>
    </citation>
    <scope>NUCLEOTIDE SEQUENCE [LARGE SCALE GENOMIC DNA]</scope>
    <source>
        <strain evidence="2 3">NCTC10060</strain>
    </source>
</reference>
<dbReference type="InterPro" id="IPR021979">
    <property type="entry name" value="DUF3584"/>
</dbReference>
<name>A0A379TY07_SALDZ</name>
<keyword evidence="1" id="KW-0175">Coiled coil</keyword>
<dbReference type="Proteomes" id="UP000254633">
    <property type="component" value="Unassembled WGS sequence"/>
</dbReference>
<proteinExistence type="predicted"/>
<protein>
    <submittedName>
        <fullName evidence="2">ATPase involved in DNA repair</fullName>
    </submittedName>
</protein>